<dbReference type="EMBL" id="KI913239">
    <property type="protein sequence ID" value="ETV65378.1"/>
    <property type="molecule type" value="Genomic_DNA"/>
</dbReference>
<dbReference type="VEuPathDB" id="FungiDB:H257_17907"/>
<sequence>MAKQKNPSKKELIEENRVLRAGMQAAMFAPSGILNCNGALSRYRTEIISDPMTVAFQEVAL</sequence>
<gene>
    <name evidence="1" type="ORF">H257_17907</name>
</gene>
<proteinExistence type="predicted"/>
<reference evidence="1" key="1">
    <citation type="submission" date="2013-12" db="EMBL/GenBank/DDBJ databases">
        <title>The Genome Sequence of Aphanomyces astaci APO3.</title>
        <authorList>
            <consortium name="The Broad Institute Genomics Platform"/>
            <person name="Russ C."/>
            <person name="Tyler B."/>
            <person name="van West P."/>
            <person name="Dieguez-Uribeondo J."/>
            <person name="Young S.K."/>
            <person name="Zeng Q."/>
            <person name="Gargeya S."/>
            <person name="Fitzgerald M."/>
            <person name="Abouelleil A."/>
            <person name="Alvarado L."/>
            <person name="Chapman S.B."/>
            <person name="Gainer-Dewar J."/>
            <person name="Goldberg J."/>
            <person name="Griggs A."/>
            <person name="Gujja S."/>
            <person name="Hansen M."/>
            <person name="Howarth C."/>
            <person name="Imamovic A."/>
            <person name="Ireland A."/>
            <person name="Larimer J."/>
            <person name="McCowan C."/>
            <person name="Murphy C."/>
            <person name="Pearson M."/>
            <person name="Poon T.W."/>
            <person name="Priest M."/>
            <person name="Roberts A."/>
            <person name="Saif S."/>
            <person name="Shea T."/>
            <person name="Sykes S."/>
            <person name="Wortman J."/>
            <person name="Nusbaum C."/>
            <person name="Birren B."/>
        </authorList>
    </citation>
    <scope>NUCLEOTIDE SEQUENCE [LARGE SCALE GENOMIC DNA]</scope>
    <source>
        <strain evidence="1">APO3</strain>
    </source>
</reference>
<name>W4FF63_APHAT</name>
<dbReference type="GeneID" id="20819903"/>
<organism evidence="1">
    <name type="scientific">Aphanomyces astaci</name>
    <name type="common">Crayfish plague agent</name>
    <dbReference type="NCBI Taxonomy" id="112090"/>
    <lineage>
        <taxon>Eukaryota</taxon>
        <taxon>Sar</taxon>
        <taxon>Stramenopiles</taxon>
        <taxon>Oomycota</taxon>
        <taxon>Saprolegniomycetes</taxon>
        <taxon>Saprolegniales</taxon>
        <taxon>Verrucalvaceae</taxon>
        <taxon>Aphanomyces</taxon>
    </lineage>
</organism>
<accession>W4FF63</accession>
<evidence type="ECO:0000313" key="1">
    <source>
        <dbReference type="EMBL" id="ETV65378.1"/>
    </source>
</evidence>
<dbReference type="AlphaFoldDB" id="W4FF63"/>
<protein>
    <submittedName>
        <fullName evidence="1">Uncharacterized protein</fullName>
    </submittedName>
</protein>
<dbReference type="RefSeq" id="XP_009845173.1">
    <property type="nucleotide sequence ID" value="XM_009846871.1"/>
</dbReference>